<evidence type="ECO:0000313" key="3">
    <source>
        <dbReference type="EMBL" id="QDV33704.1"/>
    </source>
</evidence>
<dbReference type="Pfam" id="PF23400">
    <property type="entry name" value="CARF_Card1"/>
    <property type="match status" value="1"/>
</dbReference>
<dbReference type="Gene3D" id="3.40.1350.10">
    <property type="match status" value="1"/>
</dbReference>
<dbReference type="InterPro" id="IPR056339">
    <property type="entry name" value="CARF_Card1"/>
</dbReference>
<sequence length="398" mass="45247">MRILLCLLSEQHVPNLLSVHHFDPKPDRLVLVETGEMKRRRAAEHLLKALEAGGLDYSDRCEIQTLEHEDSLPEVRRALQDAFGRHPSDEWIVNLTGGTKPMSIAAFMFFSVMDAAAIYLSGRQPNVIRWMDGSKVETCVYRPTVAEFLAGYGFPSRKPPEKVAEAEERARGWWALARVLAARSTAESLICFEDERERSKARDRGFALEHRHLEPRTLAVPDILRSIVEHFDLIEQDSVPTGKLDRYQTQFLLGGWLEVFIWGLLDRHHAALDIWDVRLGLEPTSPDAQVGNDFDVAFMHRYRLWMVECKTGSQEHDPGGDILYKVEAVIRQFRALHVRTSLATTSDFLTDPRTGTIREGHRNRASAYGCALVTRDQVRAMAEADDPVELLREALGLR</sequence>
<dbReference type="OrthoDB" id="9785117at2"/>
<name>A0A518GYM8_9BACT</name>
<evidence type="ECO:0000259" key="1">
    <source>
        <dbReference type="Pfam" id="PF09002"/>
    </source>
</evidence>
<protein>
    <submittedName>
        <fullName evidence="3">CRISPR-associated protein (Cas_Cas02710)</fullName>
    </submittedName>
</protein>
<dbReference type="RefSeq" id="WP_145268046.1">
    <property type="nucleotide sequence ID" value="NZ_CP036426.1"/>
</dbReference>
<dbReference type="EMBL" id="CP036426">
    <property type="protein sequence ID" value="QDV33704.1"/>
    <property type="molecule type" value="Genomic_DNA"/>
</dbReference>
<reference evidence="3 4" key="1">
    <citation type="submission" date="2019-02" db="EMBL/GenBank/DDBJ databases">
        <title>Deep-cultivation of Planctomycetes and their phenomic and genomic characterization uncovers novel biology.</title>
        <authorList>
            <person name="Wiegand S."/>
            <person name="Jogler M."/>
            <person name="Boedeker C."/>
            <person name="Pinto D."/>
            <person name="Vollmers J."/>
            <person name="Rivas-Marin E."/>
            <person name="Kohn T."/>
            <person name="Peeters S.H."/>
            <person name="Heuer A."/>
            <person name="Rast P."/>
            <person name="Oberbeckmann S."/>
            <person name="Bunk B."/>
            <person name="Jeske O."/>
            <person name="Meyerdierks A."/>
            <person name="Storesund J.E."/>
            <person name="Kallscheuer N."/>
            <person name="Luecker S."/>
            <person name="Lage O.M."/>
            <person name="Pohl T."/>
            <person name="Merkel B.J."/>
            <person name="Hornburger P."/>
            <person name="Mueller R.-W."/>
            <person name="Bruemmer F."/>
            <person name="Labrenz M."/>
            <person name="Spormann A.M."/>
            <person name="Op den Camp H."/>
            <person name="Overmann J."/>
            <person name="Amann R."/>
            <person name="Jetten M.S.M."/>
            <person name="Mascher T."/>
            <person name="Medema M.H."/>
            <person name="Devos D.P."/>
            <person name="Kaster A.-K."/>
            <person name="Ovreas L."/>
            <person name="Rohde M."/>
            <person name="Galperin M.Y."/>
            <person name="Jogler C."/>
        </authorList>
    </citation>
    <scope>NUCLEOTIDE SEQUENCE [LARGE SCALE GENOMIC DNA]</scope>
    <source>
        <strain evidence="3 4">ElP</strain>
    </source>
</reference>
<dbReference type="KEGG" id="tpla:ElP_15810"/>
<dbReference type="Gene3D" id="3.40.50.10770">
    <property type="entry name" value="Hypothetical protein VC1899 like domain (Restriction endonuclease-like)"/>
    <property type="match status" value="1"/>
</dbReference>
<accession>A0A518GYM8</accession>
<feature type="domain" description="Card1 CARF" evidence="2">
    <location>
        <begin position="3"/>
        <end position="146"/>
    </location>
</feature>
<dbReference type="SUPFAM" id="SSF52980">
    <property type="entry name" value="Restriction endonuclease-like"/>
    <property type="match status" value="1"/>
</dbReference>
<gene>
    <name evidence="3" type="ORF">ElP_15810</name>
</gene>
<dbReference type="GO" id="GO:0003676">
    <property type="term" value="F:nucleic acid binding"/>
    <property type="evidence" value="ECO:0007669"/>
    <property type="project" value="InterPro"/>
</dbReference>
<evidence type="ECO:0000259" key="2">
    <source>
        <dbReference type="Pfam" id="PF23400"/>
    </source>
</evidence>
<dbReference type="InterPro" id="IPR011856">
    <property type="entry name" value="tRNA_endonuc-like_dom_sf"/>
</dbReference>
<dbReference type="Pfam" id="PF09002">
    <property type="entry name" value="Card1_endonuc"/>
    <property type="match status" value="1"/>
</dbReference>
<evidence type="ECO:0000313" key="4">
    <source>
        <dbReference type="Proteomes" id="UP000317835"/>
    </source>
</evidence>
<dbReference type="InterPro" id="IPR011335">
    <property type="entry name" value="Restrct_endonuc-II-like"/>
</dbReference>
<proteinExistence type="predicted"/>
<keyword evidence="4" id="KW-1185">Reference proteome</keyword>
<feature type="domain" description="Card1 endonuclease" evidence="1">
    <location>
        <begin position="245"/>
        <end position="344"/>
    </location>
</feature>
<dbReference type="Proteomes" id="UP000317835">
    <property type="component" value="Chromosome"/>
</dbReference>
<dbReference type="AlphaFoldDB" id="A0A518GYM8"/>
<dbReference type="InterPro" id="IPR015093">
    <property type="entry name" value="Card1_endonucl_dom"/>
</dbReference>
<organism evidence="3 4">
    <name type="scientific">Tautonia plasticadhaerens</name>
    <dbReference type="NCBI Taxonomy" id="2527974"/>
    <lineage>
        <taxon>Bacteria</taxon>
        <taxon>Pseudomonadati</taxon>
        <taxon>Planctomycetota</taxon>
        <taxon>Planctomycetia</taxon>
        <taxon>Isosphaerales</taxon>
        <taxon>Isosphaeraceae</taxon>
        <taxon>Tautonia</taxon>
    </lineage>
</organism>